<dbReference type="Gene3D" id="2.60.410.10">
    <property type="entry name" value="D-Ala-D-Ala carboxypeptidase, C-terminal domain"/>
    <property type="match status" value="1"/>
</dbReference>
<keyword evidence="6" id="KW-0573">Peptidoglycan synthesis</keyword>
<dbReference type="Proteomes" id="UP000050973">
    <property type="component" value="Unassembled WGS sequence"/>
</dbReference>
<dbReference type="PRINTS" id="PR00725">
    <property type="entry name" value="DADACBPTASE1"/>
</dbReference>
<evidence type="ECO:0000256" key="4">
    <source>
        <dbReference type="ARBA" id="ARBA00022801"/>
    </source>
</evidence>
<dbReference type="GO" id="GO:0009252">
    <property type="term" value="P:peptidoglycan biosynthetic process"/>
    <property type="evidence" value="ECO:0007669"/>
    <property type="project" value="UniProtKB-KW"/>
</dbReference>
<dbReference type="Pfam" id="PF00768">
    <property type="entry name" value="Peptidase_S11"/>
    <property type="match status" value="1"/>
</dbReference>
<keyword evidence="12" id="KW-0645">Protease</keyword>
<dbReference type="GO" id="GO:0006508">
    <property type="term" value="P:proteolysis"/>
    <property type="evidence" value="ECO:0007669"/>
    <property type="project" value="InterPro"/>
</dbReference>
<organism evidence="12 13">
    <name type="scientific">Limosilactobacillus oris DSM 4864</name>
    <dbReference type="NCBI Taxonomy" id="1423779"/>
    <lineage>
        <taxon>Bacteria</taxon>
        <taxon>Bacillati</taxon>
        <taxon>Bacillota</taxon>
        <taxon>Bacilli</taxon>
        <taxon>Lactobacillales</taxon>
        <taxon>Lactobacillaceae</taxon>
        <taxon>Limosilactobacillus</taxon>
    </lineage>
</organism>
<evidence type="ECO:0000256" key="2">
    <source>
        <dbReference type="ARBA" id="ARBA00007164"/>
    </source>
</evidence>
<dbReference type="InterPro" id="IPR012338">
    <property type="entry name" value="Beta-lactam/transpept-like"/>
</dbReference>
<dbReference type="InterPro" id="IPR001967">
    <property type="entry name" value="Peptidase_S11_N"/>
</dbReference>
<dbReference type="InterPro" id="IPR018044">
    <property type="entry name" value="Peptidase_S11"/>
</dbReference>
<feature type="active site" evidence="8">
    <location>
        <position position="129"/>
    </location>
</feature>
<comment type="similarity">
    <text evidence="2 10">Belongs to the peptidase S11 family.</text>
</comment>
<dbReference type="Gene3D" id="3.40.710.10">
    <property type="entry name" value="DD-peptidase/beta-lactamase superfamily"/>
    <property type="match status" value="1"/>
</dbReference>
<comment type="caution">
    <text evidence="12">The sequence shown here is derived from an EMBL/GenBank/DDBJ whole genome shotgun (WGS) entry which is preliminary data.</text>
</comment>
<keyword evidence="7" id="KW-0961">Cell wall biogenesis/degradation</keyword>
<dbReference type="PANTHER" id="PTHR21581">
    <property type="entry name" value="D-ALANYL-D-ALANINE CARBOXYPEPTIDASE"/>
    <property type="match status" value="1"/>
</dbReference>
<reference evidence="12 13" key="1">
    <citation type="journal article" date="2015" name="Genome Announc.">
        <title>Expanding the biotechnology potential of lactobacilli through comparative genomics of 213 strains and associated genera.</title>
        <authorList>
            <person name="Sun Z."/>
            <person name="Harris H.M."/>
            <person name="McCann A."/>
            <person name="Guo C."/>
            <person name="Argimon S."/>
            <person name="Zhang W."/>
            <person name="Yang X."/>
            <person name="Jeffery I.B."/>
            <person name="Cooney J.C."/>
            <person name="Kagawa T.F."/>
            <person name="Liu W."/>
            <person name="Song Y."/>
            <person name="Salvetti E."/>
            <person name="Wrobel A."/>
            <person name="Rasinkangas P."/>
            <person name="Parkhill J."/>
            <person name="Rea M.C."/>
            <person name="O'Sullivan O."/>
            <person name="Ritari J."/>
            <person name="Douillard F.P."/>
            <person name="Paul Ross R."/>
            <person name="Yang R."/>
            <person name="Briner A.E."/>
            <person name="Felis G.E."/>
            <person name="de Vos W.M."/>
            <person name="Barrangou R."/>
            <person name="Klaenhammer T.R."/>
            <person name="Caufield P.W."/>
            <person name="Cui Y."/>
            <person name="Zhang H."/>
            <person name="O'Toole P.W."/>
        </authorList>
    </citation>
    <scope>NUCLEOTIDE SEQUENCE [LARGE SCALE GENOMIC DNA]</scope>
    <source>
        <strain evidence="12 13">DSM 4864</strain>
    </source>
</reference>
<keyword evidence="4" id="KW-0378">Hydrolase</keyword>
<feature type="active site" description="Proton acceptor" evidence="8">
    <location>
        <position position="68"/>
    </location>
</feature>
<keyword evidence="5" id="KW-0133">Cell shape</keyword>
<evidence type="ECO:0000256" key="5">
    <source>
        <dbReference type="ARBA" id="ARBA00022960"/>
    </source>
</evidence>
<dbReference type="PANTHER" id="PTHR21581:SF11">
    <property type="entry name" value="D-ALANYL-D-ALANINE CARBOXYPEPTIDASE DACA"/>
    <property type="match status" value="1"/>
</dbReference>
<name>A0A0R1WA06_9LACO</name>
<evidence type="ECO:0000256" key="1">
    <source>
        <dbReference type="ARBA" id="ARBA00003217"/>
    </source>
</evidence>
<keyword evidence="3" id="KW-0732">Signal</keyword>
<dbReference type="GO" id="GO:0008360">
    <property type="term" value="P:regulation of cell shape"/>
    <property type="evidence" value="ECO:0007669"/>
    <property type="project" value="UniProtKB-KW"/>
</dbReference>
<protein>
    <submittedName>
        <fullName evidence="12">Serine-type d-ala-d-ala carboxypeptidase</fullName>
    </submittedName>
</protein>
<comment type="function">
    <text evidence="1">Removes C-terminal D-alanyl residues from sugar-peptide cell wall precursors.</text>
</comment>
<dbReference type="AlphaFoldDB" id="A0A0R1WA06"/>
<evidence type="ECO:0000313" key="12">
    <source>
        <dbReference type="EMBL" id="KRM14631.1"/>
    </source>
</evidence>
<accession>A0A0R1WA06</accession>
<evidence type="ECO:0000256" key="6">
    <source>
        <dbReference type="ARBA" id="ARBA00022984"/>
    </source>
</evidence>
<dbReference type="InterPro" id="IPR015956">
    <property type="entry name" value="Peniciliin-bd_prot_C_sf"/>
</dbReference>
<dbReference type="SUPFAM" id="SSF56601">
    <property type="entry name" value="beta-lactamase/transpeptidase-like"/>
    <property type="match status" value="1"/>
</dbReference>
<feature type="active site" description="Acyl-ester intermediate" evidence="8">
    <location>
        <position position="65"/>
    </location>
</feature>
<evidence type="ECO:0000313" key="13">
    <source>
        <dbReference type="Proteomes" id="UP000050973"/>
    </source>
</evidence>
<dbReference type="GO" id="GO:0071555">
    <property type="term" value="P:cell wall organization"/>
    <property type="evidence" value="ECO:0007669"/>
    <property type="project" value="UniProtKB-KW"/>
</dbReference>
<evidence type="ECO:0000256" key="8">
    <source>
        <dbReference type="PIRSR" id="PIRSR618044-1"/>
    </source>
</evidence>
<evidence type="ECO:0000259" key="11">
    <source>
        <dbReference type="Pfam" id="PF00768"/>
    </source>
</evidence>
<evidence type="ECO:0000256" key="10">
    <source>
        <dbReference type="RuleBase" id="RU004016"/>
    </source>
</evidence>
<feature type="binding site" evidence="9">
    <location>
        <position position="256"/>
    </location>
    <ligand>
        <name>substrate</name>
    </ligand>
</feature>
<proteinExistence type="inferred from homology"/>
<feature type="domain" description="Peptidase S11 D-alanyl-D-alanine carboxypeptidase A N-terminal" evidence="11">
    <location>
        <begin position="35"/>
        <end position="285"/>
    </location>
</feature>
<dbReference type="GO" id="GO:0009002">
    <property type="term" value="F:serine-type D-Ala-D-Ala carboxypeptidase activity"/>
    <property type="evidence" value="ECO:0007669"/>
    <property type="project" value="InterPro"/>
</dbReference>
<evidence type="ECO:0000256" key="7">
    <source>
        <dbReference type="ARBA" id="ARBA00023316"/>
    </source>
</evidence>
<dbReference type="PATRIC" id="fig|1423779.3.peg.1053"/>
<dbReference type="RefSeq" id="WP_034537572.1">
    <property type="nucleotide sequence ID" value="NZ_AZGE01000025.1"/>
</dbReference>
<keyword evidence="12" id="KW-0121">Carboxypeptidase</keyword>
<dbReference type="SUPFAM" id="SSF69189">
    <property type="entry name" value="Penicillin-binding protein associated domain"/>
    <property type="match status" value="1"/>
</dbReference>
<evidence type="ECO:0000256" key="9">
    <source>
        <dbReference type="PIRSR" id="PIRSR618044-2"/>
    </source>
</evidence>
<dbReference type="EMBL" id="AZGE01000025">
    <property type="protein sequence ID" value="KRM14631.1"/>
    <property type="molecule type" value="Genomic_DNA"/>
</dbReference>
<gene>
    <name evidence="12" type="ORF">FC49_GL001032</name>
</gene>
<evidence type="ECO:0000256" key="3">
    <source>
        <dbReference type="ARBA" id="ARBA00022729"/>
    </source>
</evidence>
<dbReference type="InterPro" id="IPR037167">
    <property type="entry name" value="Peptidase_S11_C_sf"/>
</dbReference>
<sequence>MRKLIIKCLLVILSLNLSLLSLGGLVKADAGSFYQMKARSAYAIDAESGQVLYEKNAQKTYPVASVTKILTLAVIEQDIRAHKLSWDQKITASPAVAQMANDPRCSNVQLNAGEKYTVKQLVESMMLVSADGSTEALALADAGSTAAFNKKMQAVAHKAGVDDAKIYNMVGLPNSYMGAHALKGVDKDAENLFSAKDIALISKYLIEKYPETLQITSTKFADFDVSADHKEHMTNINSLLPQNGAAPKDWQIDGLKTGNTDEAGKCIVSTGTYAGRRVIVVALHTDGDWNDQSKMQKEFYEALSNGYQPVALNSIKAFPKKLQQRHVVHAKKQHSTGLVLTKKTAIWLPKNTSWAQTSPQLQLAKKHQSMTGQLEAPLTKGEQVGWIKLQPAGMPEAKVPVQVTKTIQKTFF</sequence>